<name>A0A1I5R322_9GAMM</name>
<gene>
    <name evidence="1" type="ORF">SAMN05216177_103267</name>
</gene>
<keyword evidence="2" id="KW-1185">Reference proteome</keyword>
<sequence length="189" mass="19920">MQACSRRGFHIMATGYVQVFSPINLSEISASSETVNRDYASWWNWESQTSGGWSVFDPSRCDAFPALARLYPGVIASASFDGLVVVEGVTETGADQSSGTVYVASGELPLMVTFTADYEPDFIPSPLAQGVRWAPSATIEQGPDSGSFIATQLPGADLVMGALLVAGAGGVVPPPAGFWTAFRSAMEII</sequence>
<dbReference type="Proteomes" id="UP000182025">
    <property type="component" value="Unassembled WGS sequence"/>
</dbReference>
<organism evidence="1 2">
    <name type="scientific">Ectopseudomonas toyotomiensis</name>
    <dbReference type="NCBI Taxonomy" id="554344"/>
    <lineage>
        <taxon>Bacteria</taxon>
        <taxon>Pseudomonadati</taxon>
        <taxon>Pseudomonadota</taxon>
        <taxon>Gammaproteobacteria</taxon>
        <taxon>Pseudomonadales</taxon>
        <taxon>Pseudomonadaceae</taxon>
        <taxon>Ectopseudomonas</taxon>
    </lineage>
</organism>
<accession>A0A1I5R322</accession>
<evidence type="ECO:0000313" key="2">
    <source>
        <dbReference type="Proteomes" id="UP000182025"/>
    </source>
</evidence>
<proteinExistence type="predicted"/>
<protein>
    <submittedName>
        <fullName evidence="1">Uncharacterized protein</fullName>
    </submittedName>
</protein>
<dbReference type="EMBL" id="FOXK01000003">
    <property type="protein sequence ID" value="SFP52918.1"/>
    <property type="molecule type" value="Genomic_DNA"/>
</dbReference>
<evidence type="ECO:0000313" key="1">
    <source>
        <dbReference type="EMBL" id="SFP52918.1"/>
    </source>
</evidence>
<dbReference type="AlphaFoldDB" id="A0A1I5R322"/>
<reference evidence="2" key="1">
    <citation type="submission" date="2016-10" db="EMBL/GenBank/DDBJ databases">
        <authorList>
            <person name="Varghese N."/>
            <person name="Submissions S."/>
        </authorList>
    </citation>
    <scope>NUCLEOTIDE SEQUENCE [LARGE SCALE GENOMIC DNA]</scope>
    <source>
        <strain evidence="2">JCM 15604</strain>
    </source>
</reference>